<organism evidence="3 4">
    <name type="scientific">Actinomadura namibiensis</name>
    <dbReference type="NCBI Taxonomy" id="182080"/>
    <lineage>
        <taxon>Bacteria</taxon>
        <taxon>Bacillati</taxon>
        <taxon>Actinomycetota</taxon>
        <taxon>Actinomycetes</taxon>
        <taxon>Streptosporangiales</taxon>
        <taxon>Thermomonosporaceae</taxon>
        <taxon>Actinomadura</taxon>
    </lineage>
</organism>
<reference evidence="3 4" key="1">
    <citation type="submission" date="2020-08" db="EMBL/GenBank/DDBJ databases">
        <title>Genomic Encyclopedia of Type Strains, Phase IV (KMG-IV): sequencing the most valuable type-strain genomes for metagenomic binning, comparative biology and taxonomic classification.</title>
        <authorList>
            <person name="Goeker M."/>
        </authorList>
    </citation>
    <scope>NUCLEOTIDE SEQUENCE [LARGE SCALE GENOMIC DNA]</scope>
    <source>
        <strain evidence="3 4">DSM 44197</strain>
    </source>
</reference>
<name>A0A7W3LIK2_ACTNM</name>
<dbReference type="Proteomes" id="UP000572680">
    <property type="component" value="Unassembled WGS sequence"/>
</dbReference>
<evidence type="ECO:0000313" key="4">
    <source>
        <dbReference type="Proteomes" id="UP000572680"/>
    </source>
</evidence>
<keyword evidence="4" id="KW-1185">Reference proteome</keyword>
<dbReference type="AlphaFoldDB" id="A0A7W3LIK2"/>
<dbReference type="GO" id="GO:0004674">
    <property type="term" value="F:protein serine/threonine kinase activity"/>
    <property type="evidence" value="ECO:0007669"/>
    <property type="project" value="UniProtKB-KW"/>
</dbReference>
<dbReference type="SUPFAM" id="SSF55874">
    <property type="entry name" value="ATPase domain of HSP90 chaperone/DNA topoisomerase II/histidine kinase"/>
    <property type="match status" value="1"/>
</dbReference>
<dbReference type="PANTHER" id="PTHR35526">
    <property type="entry name" value="ANTI-SIGMA-F FACTOR RSBW-RELATED"/>
    <property type="match status" value="1"/>
</dbReference>
<keyword evidence="3" id="KW-0808">Transferase</keyword>
<keyword evidence="3" id="KW-0418">Kinase</keyword>
<dbReference type="RefSeq" id="WP_182841400.1">
    <property type="nucleotide sequence ID" value="NZ_BAAALP010000006.1"/>
</dbReference>
<comment type="caution">
    <text evidence="3">The sequence shown here is derived from an EMBL/GenBank/DDBJ whole genome shotgun (WGS) entry which is preliminary data.</text>
</comment>
<dbReference type="InterPro" id="IPR036890">
    <property type="entry name" value="HATPase_C_sf"/>
</dbReference>
<evidence type="ECO:0000256" key="1">
    <source>
        <dbReference type="ARBA" id="ARBA00022527"/>
    </source>
</evidence>
<dbReference type="Gene3D" id="3.30.565.10">
    <property type="entry name" value="Histidine kinase-like ATPase, C-terminal domain"/>
    <property type="match status" value="1"/>
</dbReference>
<accession>A0A7W3LIK2</accession>
<proteinExistence type="predicted"/>
<dbReference type="CDD" id="cd16936">
    <property type="entry name" value="HATPase_RsbW-like"/>
    <property type="match status" value="1"/>
</dbReference>
<gene>
    <name evidence="3" type="ORF">HNR61_000424</name>
</gene>
<evidence type="ECO:0000313" key="3">
    <source>
        <dbReference type="EMBL" id="MBA8948826.1"/>
    </source>
</evidence>
<dbReference type="InterPro" id="IPR050267">
    <property type="entry name" value="Anti-sigma-factor_SerPK"/>
</dbReference>
<dbReference type="InterPro" id="IPR003594">
    <property type="entry name" value="HATPase_dom"/>
</dbReference>
<dbReference type="EMBL" id="JACJIA010000001">
    <property type="protein sequence ID" value="MBA8948826.1"/>
    <property type="molecule type" value="Genomic_DNA"/>
</dbReference>
<sequence>MRRGGVAATVPELAVTELVTNVIRHTDSAEVRVWAYLGEDGPVIEVWDDSPTFPVVREFDLTSTSGRGLAMLTALGVSLGWGPAANGGKAVRAVLNGAAR</sequence>
<dbReference type="PANTHER" id="PTHR35526:SF3">
    <property type="entry name" value="ANTI-SIGMA-F FACTOR RSBW"/>
    <property type="match status" value="1"/>
</dbReference>
<dbReference type="Pfam" id="PF13581">
    <property type="entry name" value="HATPase_c_2"/>
    <property type="match status" value="1"/>
</dbReference>
<feature type="domain" description="Histidine kinase/HSP90-like ATPase" evidence="2">
    <location>
        <begin position="12"/>
        <end position="92"/>
    </location>
</feature>
<keyword evidence="1" id="KW-0723">Serine/threonine-protein kinase</keyword>
<evidence type="ECO:0000259" key="2">
    <source>
        <dbReference type="Pfam" id="PF13581"/>
    </source>
</evidence>
<protein>
    <submittedName>
        <fullName evidence="3">Two-component sensor histidine kinase</fullName>
    </submittedName>
</protein>